<feature type="region of interest" description="Disordered" evidence="1">
    <location>
        <begin position="43"/>
        <end position="89"/>
    </location>
</feature>
<evidence type="ECO:0000313" key="4">
    <source>
        <dbReference type="Proteomes" id="UP000595140"/>
    </source>
</evidence>
<feature type="compositionally biased region" description="Polar residues" evidence="1">
    <location>
        <begin position="43"/>
        <end position="56"/>
    </location>
</feature>
<sequence length="524" mass="58782">MKTVARNKVKKKSAADSSPTNLHEKMPNCLAAKGKILKKSLSNKSALRQGVETSSQVKDRKEEVANGIKDSKNISVPKADDPNEQHVDVKNEELKKWVLKSCEKNTDERSKKLKKKDPPPPSNHDDIEEWFKCRNPPSGGSQRPKKRSKTQHGDKSEQLTDEKSKELKKGDLLSTEEKNTDEKSTEQKKRDQGSPADHGGTTKVEGKKDFVDWWIKDGDQTSGGSEIPNKHLNAQHGNKSEQHANEKSKELKKKDTQSLESNECGGMIFMCNTKTKPDCFHYHVMGVPRNKQEVVMNIKPGLTLFLYDFDLRLLYGVFEASSEGGMKLEPEAFGGAFPGQVRFVVKEDCIPLPENVFKKAIKENYDERTRKFKTELSVSQVKQLTKLFRPMPWLHPTSKSSFPEPVQVPAQVYGLKGYQELATKVQHPSIGMNGSPMTSTPNIGAQDYAASYRCNPYNDSTTSLVNRYLPLPRALPDPMEPYSLMATDSSVTEANYSGRVTERENLHSPYGNYLQGTGLNHIGK</sequence>
<evidence type="ECO:0000313" key="3">
    <source>
        <dbReference type="EMBL" id="VFQ68626.1"/>
    </source>
</evidence>
<organism evidence="3 4">
    <name type="scientific">Cuscuta campestris</name>
    <dbReference type="NCBI Taxonomy" id="132261"/>
    <lineage>
        <taxon>Eukaryota</taxon>
        <taxon>Viridiplantae</taxon>
        <taxon>Streptophyta</taxon>
        <taxon>Embryophyta</taxon>
        <taxon>Tracheophyta</taxon>
        <taxon>Spermatophyta</taxon>
        <taxon>Magnoliopsida</taxon>
        <taxon>eudicotyledons</taxon>
        <taxon>Gunneridae</taxon>
        <taxon>Pentapetalae</taxon>
        <taxon>asterids</taxon>
        <taxon>lamiids</taxon>
        <taxon>Solanales</taxon>
        <taxon>Convolvulaceae</taxon>
        <taxon>Cuscuteae</taxon>
        <taxon>Cuscuta</taxon>
        <taxon>Cuscuta subgen. Grammica</taxon>
        <taxon>Cuscuta sect. Cleistogrammica</taxon>
    </lineage>
</organism>
<feature type="compositionally biased region" description="Basic and acidic residues" evidence="1">
    <location>
        <begin position="57"/>
        <end position="89"/>
    </location>
</feature>
<dbReference type="OrthoDB" id="1920894at2759"/>
<feature type="compositionally biased region" description="Basic and acidic residues" evidence="1">
    <location>
        <begin position="101"/>
        <end position="110"/>
    </location>
</feature>
<name>A0A484KZX0_9ASTE</name>
<proteinExistence type="predicted"/>
<dbReference type="Pfam" id="PF10539">
    <property type="entry name" value="Dev_Cell_Death"/>
    <property type="match status" value="1"/>
</dbReference>
<dbReference type="PROSITE" id="PS51222">
    <property type="entry name" value="DCD"/>
    <property type="match status" value="1"/>
</dbReference>
<reference evidence="3 4" key="1">
    <citation type="submission" date="2018-04" db="EMBL/GenBank/DDBJ databases">
        <authorList>
            <person name="Vogel A."/>
        </authorList>
    </citation>
    <scope>NUCLEOTIDE SEQUENCE [LARGE SCALE GENOMIC DNA]</scope>
</reference>
<evidence type="ECO:0000256" key="1">
    <source>
        <dbReference type="SAM" id="MobiDB-lite"/>
    </source>
</evidence>
<dbReference type="PANTHER" id="PTHR46444">
    <property type="entry name" value="DCD (DEVELOPMENT AND CELL DEATH) DOMAIN PROTEIN-RELATED"/>
    <property type="match status" value="1"/>
</dbReference>
<feature type="compositionally biased region" description="Basic and acidic residues" evidence="1">
    <location>
        <begin position="123"/>
        <end position="132"/>
    </location>
</feature>
<feature type="compositionally biased region" description="Basic residues" evidence="1">
    <location>
        <begin position="1"/>
        <end position="12"/>
    </location>
</feature>
<dbReference type="SMART" id="SM00767">
    <property type="entry name" value="DCD"/>
    <property type="match status" value="1"/>
</dbReference>
<dbReference type="AlphaFoldDB" id="A0A484KZX0"/>
<accession>A0A484KZX0</accession>
<dbReference type="EMBL" id="OOIL02000703">
    <property type="protein sequence ID" value="VFQ68626.1"/>
    <property type="molecule type" value="Genomic_DNA"/>
</dbReference>
<feature type="region of interest" description="Disordered" evidence="1">
    <location>
        <begin position="101"/>
        <end position="257"/>
    </location>
</feature>
<feature type="compositionally biased region" description="Basic and acidic residues" evidence="1">
    <location>
        <begin position="204"/>
        <end position="219"/>
    </location>
</feature>
<dbReference type="InterPro" id="IPR013989">
    <property type="entry name" value="Dev_and_cell_death_domain"/>
</dbReference>
<dbReference type="PANTHER" id="PTHR46444:SF3">
    <property type="entry name" value="DCD (DEVELOPMENT AND CELL DEATH) DOMAIN PROTEIN"/>
    <property type="match status" value="1"/>
</dbReference>
<gene>
    <name evidence="3" type="ORF">CCAM_LOCUS10402</name>
</gene>
<evidence type="ECO:0000259" key="2">
    <source>
        <dbReference type="PROSITE" id="PS51222"/>
    </source>
</evidence>
<feature type="compositionally biased region" description="Basic and acidic residues" evidence="1">
    <location>
        <begin position="151"/>
        <end position="192"/>
    </location>
</feature>
<protein>
    <recommendedName>
        <fullName evidence="2">DCD domain-containing protein</fullName>
    </recommendedName>
</protein>
<dbReference type="Proteomes" id="UP000595140">
    <property type="component" value="Unassembled WGS sequence"/>
</dbReference>
<feature type="compositionally biased region" description="Basic and acidic residues" evidence="1">
    <location>
        <begin position="238"/>
        <end position="257"/>
    </location>
</feature>
<feature type="region of interest" description="Disordered" evidence="1">
    <location>
        <begin position="1"/>
        <end position="28"/>
    </location>
</feature>
<feature type="domain" description="DCD" evidence="2">
    <location>
        <begin position="262"/>
        <end position="390"/>
    </location>
</feature>
<keyword evidence="4" id="KW-1185">Reference proteome</keyword>